<accession>A0A388TD37</accession>
<evidence type="ECO:0000313" key="2">
    <source>
        <dbReference type="Proteomes" id="UP000269352"/>
    </source>
</evidence>
<gene>
    <name evidence="1" type="ORF">NO1_1726</name>
</gene>
<keyword evidence="2" id="KW-1185">Reference proteome</keyword>
<reference evidence="1 2" key="1">
    <citation type="journal article" date="2019" name="ISME J.">
        <title>Genome analyses of uncultured TG2/ZB3 bacteria in 'Margulisbacteria' specifically attached to ectosymbiotic spirochetes of protists in the termite gut.</title>
        <authorList>
            <person name="Utami Y.D."/>
            <person name="Kuwahara H."/>
            <person name="Igai K."/>
            <person name="Murakami T."/>
            <person name="Sugaya K."/>
            <person name="Morikawa T."/>
            <person name="Nagura Y."/>
            <person name="Yuki M."/>
            <person name="Deevong P."/>
            <person name="Inoue T."/>
            <person name="Kihara K."/>
            <person name="Lo N."/>
            <person name="Yamada A."/>
            <person name="Ohkuma M."/>
            <person name="Hongoh Y."/>
        </authorList>
    </citation>
    <scope>NUCLEOTIDE SEQUENCE [LARGE SCALE GENOMIC DNA]</scope>
    <source>
        <strain evidence="1">NkOx7-01</strain>
    </source>
</reference>
<protein>
    <recommendedName>
        <fullName evidence="3">DUF5675 domain-containing protein</fullName>
    </recommendedName>
</protein>
<dbReference type="EMBL" id="BGZN01000056">
    <property type="protein sequence ID" value="GBR74575.1"/>
    <property type="molecule type" value="Genomic_DNA"/>
</dbReference>
<sequence>MLKAISNIILTFLRFFWEKGKKILLKNITAAASTGKIYIEYRKTKRTTMSGVPYSEGVLRVVDKDGSIIWQRAARSGGFGKGDLPDGEYKAVWFTWTQAKGMVQFGVGWLLSLLPQFKTDRTQICIHLDQPPRGSEACIVFDAADKADAEASGKMFESLLAKYQEIEMDVR</sequence>
<dbReference type="Proteomes" id="UP000269352">
    <property type="component" value="Unassembled WGS sequence"/>
</dbReference>
<name>A0A388TD37_TERA1</name>
<comment type="caution">
    <text evidence="1">The sequence shown here is derived from an EMBL/GenBank/DDBJ whole genome shotgun (WGS) entry which is preliminary data.</text>
</comment>
<proteinExistence type="predicted"/>
<evidence type="ECO:0008006" key="3">
    <source>
        <dbReference type="Google" id="ProtNLM"/>
    </source>
</evidence>
<dbReference type="AlphaFoldDB" id="A0A388TD37"/>
<organism evidence="1 2">
    <name type="scientific">Termititenax aidoneus</name>
    <dbReference type="NCBI Taxonomy" id="2218524"/>
    <lineage>
        <taxon>Bacteria</taxon>
        <taxon>Bacillati</taxon>
        <taxon>Candidatus Margulisiibacteriota</taxon>
        <taxon>Candidatus Termititenacia</taxon>
        <taxon>Candidatus Termititenacales</taxon>
        <taxon>Candidatus Termititenacaceae</taxon>
        <taxon>Candidatus Termititenax</taxon>
    </lineage>
</organism>
<evidence type="ECO:0000313" key="1">
    <source>
        <dbReference type="EMBL" id="GBR74575.1"/>
    </source>
</evidence>